<organism evidence="1">
    <name type="scientific">Hexamita inflata</name>
    <dbReference type="NCBI Taxonomy" id="28002"/>
    <lineage>
        <taxon>Eukaryota</taxon>
        <taxon>Metamonada</taxon>
        <taxon>Diplomonadida</taxon>
        <taxon>Hexamitidae</taxon>
        <taxon>Hexamitinae</taxon>
        <taxon>Hexamita</taxon>
    </lineage>
</organism>
<dbReference type="AlphaFoldDB" id="A0AA86PYT3"/>
<dbReference type="Proteomes" id="UP001642409">
    <property type="component" value="Unassembled WGS sequence"/>
</dbReference>
<name>A0AA86PYT3_9EUKA</name>
<evidence type="ECO:0000313" key="2">
    <source>
        <dbReference type="EMBL" id="CAL6074098.1"/>
    </source>
</evidence>
<protein>
    <submittedName>
        <fullName evidence="2">Hypothetical_protein</fullName>
    </submittedName>
</protein>
<comment type="caution">
    <text evidence="1">The sequence shown here is derived from an EMBL/GenBank/DDBJ whole genome shotgun (WGS) entry which is preliminary data.</text>
</comment>
<gene>
    <name evidence="1" type="ORF">HINF_LOCUS36530</name>
    <name evidence="2" type="ORF">HINF_LOCUS56420</name>
</gene>
<sequence length="206" mass="23398">MLPRPKLRQTKPDLDQIQQHEQKSIEKLDMLQKNLLEQNKPVKASPRRFVQAQQSQQAQLPSKLAEITSPTKTMQNKPYISLKEQIDSLPESLCVLPSRSKSIPTKRITAKYAANNSNFLPSVTSEAKDTPTESFQVPYQTMPLSFQVESPPKIEGTPSHKNFRKLKQNPVSEQPKRQKLEATSDLGIIQFNDNISDISLHDLILD</sequence>
<dbReference type="EMBL" id="CATOUU010000791">
    <property type="protein sequence ID" value="CAI9948885.1"/>
    <property type="molecule type" value="Genomic_DNA"/>
</dbReference>
<proteinExistence type="predicted"/>
<accession>A0AA86PYT3</accession>
<evidence type="ECO:0000313" key="1">
    <source>
        <dbReference type="EMBL" id="CAI9948885.1"/>
    </source>
</evidence>
<evidence type="ECO:0000313" key="3">
    <source>
        <dbReference type="Proteomes" id="UP001642409"/>
    </source>
</evidence>
<reference evidence="1" key="1">
    <citation type="submission" date="2023-06" db="EMBL/GenBank/DDBJ databases">
        <authorList>
            <person name="Kurt Z."/>
        </authorList>
    </citation>
    <scope>NUCLEOTIDE SEQUENCE</scope>
</reference>
<reference evidence="2 3" key="2">
    <citation type="submission" date="2024-07" db="EMBL/GenBank/DDBJ databases">
        <authorList>
            <person name="Akdeniz Z."/>
        </authorList>
    </citation>
    <scope>NUCLEOTIDE SEQUENCE [LARGE SCALE GENOMIC DNA]</scope>
</reference>
<keyword evidence="3" id="KW-1185">Reference proteome</keyword>
<dbReference type="EMBL" id="CAXDID020000304">
    <property type="protein sequence ID" value="CAL6074098.1"/>
    <property type="molecule type" value="Genomic_DNA"/>
</dbReference>